<keyword evidence="7" id="KW-0067">ATP-binding</keyword>
<name>A0A4Y4DLE7_GLUUR</name>
<evidence type="ECO:0000256" key="5">
    <source>
        <dbReference type="ARBA" id="ARBA00022741"/>
    </source>
</evidence>
<keyword evidence="6" id="KW-0418">Kinase</keyword>
<dbReference type="PANTHER" id="PTHR24421">
    <property type="entry name" value="NITRATE/NITRITE SENSOR PROTEIN NARX-RELATED"/>
    <property type="match status" value="1"/>
</dbReference>
<evidence type="ECO:0000259" key="10">
    <source>
        <dbReference type="Pfam" id="PF07730"/>
    </source>
</evidence>
<protein>
    <recommendedName>
        <fullName evidence="2">histidine kinase</fullName>
        <ecNumber evidence="2">2.7.13.3</ecNumber>
    </recommendedName>
</protein>
<feature type="transmembrane region" description="Helical" evidence="9">
    <location>
        <begin position="20"/>
        <end position="38"/>
    </location>
</feature>
<feature type="transmembrane region" description="Helical" evidence="9">
    <location>
        <begin position="44"/>
        <end position="59"/>
    </location>
</feature>
<keyword evidence="4" id="KW-0808">Transferase</keyword>
<dbReference type="EC" id="2.7.13.3" evidence="2"/>
<comment type="caution">
    <text evidence="11">The sequence shown here is derived from an EMBL/GenBank/DDBJ whole genome shotgun (WGS) entry which is preliminary data.</text>
</comment>
<dbReference type="Gene3D" id="1.20.5.1930">
    <property type="match status" value="1"/>
</dbReference>
<organism evidence="11 12">
    <name type="scientific">Glutamicibacter uratoxydans</name>
    <name type="common">Arthrobacter uratoxydans</name>
    <dbReference type="NCBI Taxonomy" id="43667"/>
    <lineage>
        <taxon>Bacteria</taxon>
        <taxon>Bacillati</taxon>
        <taxon>Actinomycetota</taxon>
        <taxon>Actinomycetes</taxon>
        <taxon>Micrococcales</taxon>
        <taxon>Micrococcaceae</taxon>
        <taxon>Glutamicibacter</taxon>
    </lineage>
</organism>
<keyword evidence="5" id="KW-0547">Nucleotide-binding</keyword>
<keyword evidence="9" id="KW-1133">Transmembrane helix</keyword>
<proteinExistence type="predicted"/>
<evidence type="ECO:0000256" key="4">
    <source>
        <dbReference type="ARBA" id="ARBA00022679"/>
    </source>
</evidence>
<reference evidence="11 12" key="1">
    <citation type="submission" date="2019-06" db="EMBL/GenBank/DDBJ databases">
        <title>Whole genome shotgun sequence of Glutamicibacter uratoxydans NBRC 15515.</title>
        <authorList>
            <person name="Hosoyama A."/>
            <person name="Uohara A."/>
            <person name="Ohji S."/>
            <person name="Ichikawa N."/>
        </authorList>
    </citation>
    <scope>NUCLEOTIDE SEQUENCE [LARGE SCALE GENOMIC DNA]</scope>
    <source>
        <strain evidence="11 12">NBRC 15515</strain>
    </source>
</reference>
<feature type="transmembrane region" description="Helical" evidence="9">
    <location>
        <begin position="134"/>
        <end position="152"/>
    </location>
</feature>
<keyword evidence="3" id="KW-0597">Phosphoprotein</keyword>
<gene>
    <name evidence="11" type="ORF">AUR04nite_09550</name>
</gene>
<keyword evidence="9" id="KW-0472">Membrane</keyword>
<dbReference type="GO" id="GO:0046983">
    <property type="term" value="F:protein dimerization activity"/>
    <property type="evidence" value="ECO:0007669"/>
    <property type="project" value="InterPro"/>
</dbReference>
<dbReference type="RefSeq" id="WP_141362491.1">
    <property type="nucleotide sequence ID" value="NZ_BAAAJL010000008.1"/>
</dbReference>
<evidence type="ECO:0000256" key="2">
    <source>
        <dbReference type="ARBA" id="ARBA00012438"/>
    </source>
</evidence>
<evidence type="ECO:0000256" key="1">
    <source>
        <dbReference type="ARBA" id="ARBA00000085"/>
    </source>
</evidence>
<dbReference type="OrthoDB" id="227596at2"/>
<keyword evidence="12" id="KW-1185">Reference proteome</keyword>
<evidence type="ECO:0000256" key="7">
    <source>
        <dbReference type="ARBA" id="ARBA00022840"/>
    </source>
</evidence>
<dbReference type="AlphaFoldDB" id="A0A4Y4DLE7"/>
<evidence type="ECO:0000256" key="6">
    <source>
        <dbReference type="ARBA" id="ARBA00022777"/>
    </source>
</evidence>
<dbReference type="EMBL" id="BJNY01000005">
    <property type="protein sequence ID" value="GED05423.1"/>
    <property type="molecule type" value="Genomic_DNA"/>
</dbReference>
<comment type="catalytic activity">
    <reaction evidence="1">
        <text>ATP + protein L-histidine = ADP + protein N-phospho-L-histidine.</text>
        <dbReference type="EC" id="2.7.13.3"/>
    </reaction>
</comment>
<keyword evidence="9" id="KW-0812">Transmembrane</keyword>
<accession>A0A4Y4DLE7</accession>
<feature type="transmembrane region" description="Helical" evidence="9">
    <location>
        <begin position="66"/>
        <end position="88"/>
    </location>
</feature>
<evidence type="ECO:0000256" key="9">
    <source>
        <dbReference type="SAM" id="Phobius"/>
    </source>
</evidence>
<evidence type="ECO:0000313" key="12">
    <source>
        <dbReference type="Proteomes" id="UP000316612"/>
    </source>
</evidence>
<dbReference type="Pfam" id="PF07730">
    <property type="entry name" value="HisKA_3"/>
    <property type="match status" value="1"/>
</dbReference>
<dbReference type="InterPro" id="IPR011712">
    <property type="entry name" value="Sig_transdc_His_kin_sub3_dim/P"/>
</dbReference>
<dbReference type="GO" id="GO:0005524">
    <property type="term" value="F:ATP binding"/>
    <property type="evidence" value="ECO:0007669"/>
    <property type="project" value="UniProtKB-KW"/>
</dbReference>
<dbReference type="Gene3D" id="3.30.565.10">
    <property type="entry name" value="Histidine kinase-like ATPase, C-terminal domain"/>
    <property type="match status" value="1"/>
</dbReference>
<dbReference type="PANTHER" id="PTHR24421:SF10">
    <property type="entry name" value="NITRATE_NITRITE SENSOR PROTEIN NARQ"/>
    <property type="match status" value="1"/>
</dbReference>
<keyword evidence="8" id="KW-0902">Two-component regulatory system</keyword>
<dbReference type="InterPro" id="IPR050482">
    <property type="entry name" value="Sensor_HK_TwoCompSys"/>
</dbReference>
<dbReference type="GO" id="GO:0000155">
    <property type="term" value="F:phosphorelay sensor kinase activity"/>
    <property type="evidence" value="ECO:0007669"/>
    <property type="project" value="InterPro"/>
</dbReference>
<dbReference type="GO" id="GO:0016020">
    <property type="term" value="C:membrane"/>
    <property type="evidence" value="ECO:0007669"/>
    <property type="project" value="InterPro"/>
</dbReference>
<feature type="transmembrane region" description="Helical" evidence="9">
    <location>
        <begin position="108"/>
        <end position="127"/>
    </location>
</feature>
<dbReference type="InterPro" id="IPR036890">
    <property type="entry name" value="HATPase_C_sf"/>
</dbReference>
<evidence type="ECO:0000313" key="11">
    <source>
        <dbReference type="EMBL" id="GED05423.1"/>
    </source>
</evidence>
<evidence type="ECO:0000256" key="8">
    <source>
        <dbReference type="ARBA" id="ARBA00023012"/>
    </source>
</evidence>
<dbReference type="SUPFAM" id="SSF55874">
    <property type="entry name" value="ATPase domain of HSP90 chaperone/DNA topoisomerase II/histidine kinase"/>
    <property type="match status" value="1"/>
</dbReference>
<evidence type="ECO:0000256" key="3">
    <source>
        <dbReference type="ARBA" id="ARBA00022553"/>
    </source>
</evidence>
<dbReference type="Proteomes" id="UP000316612">
    <property type="component" value="Unassembled WGS sequence"/>
</dbReference>
<feature type="domain" description="Signal transduction histidine kinase subgroup 3 dimerisation and phosphoacceptor" evidence="10">
    <location>
        <begin position="194"/>
        <end position="251"/>
    </location>
</feature>
<sequence length="379" mass="39779">MKKFVQRVGRGDQEPEVAGIYLLLAAVLHITGLVNPPLFAAPGWLWLPVLLAGLAAILLRRRALVIASSAMAAAGALLLALGSISGYFLVFESVFSLFLLGREKVRRAALALVCLAAVVFAVVVWDGSHDAQQVVLSVFMSAFILFTPMLWAENVRTATSLAAAESARASAVAAAAAQSEQRLQAEHQAARVQERTALAREMHDVLSARLSSIALLSGAALARGDGEPMPAIRSESVTALEELTAMVRMLHGGTAALAAKLGDVPALAAASPAPVDLDFAVPHPEDLPPQVHTAAHRSIRELLVNHAKHAPEHRLELRVAQSAHQLQITASNRCGAASGSGAGIGLENIRTRADALGGSCRVESGERFTVSITLPTEAS</sequence>